<keyword evidence="1" id="KW-0812">Transmembrane</keyword>
<organism evidence="2 3">
    <name type="scientific">Trifolium pratense</name>
    <name type="common">Red clover</name>
    <dbReference type="NCBI Taxonomy" id="57577"/>
    <lineage>
        <taxon>Eukaryota</taxon>
        <taxon>Viridiplantae</taxon>
        <taxon>Streptophyta</taxon>
        <taxon>Embryophyta</taxon>
        <taxon>Tracheophyta</taxon>
        <taxon>Spermatophyta</taxon>
        <taxon>Magnoliopsida</taxon>
        <taxon>eudicotyledons</taxon>
        <taxon>Gunneridae</taxon>
        <taxon>Pentapetalae</taxon>
        <taxon>rosids</taxon>
        <taxon>fabids</taxon>
        <taxon>Fabales</taxon>
        <taxon>Fabaceae</taxon>
        <taxon>Papilionoideae</taxon>
        <taxon>50 kb inversion clade</taxon>
        <taxon>NPAAA clade</taxon>
        <taxon>Hologalegina</taxon>
        <taxon>IRL clade</taxon>
        <taxon>Trifolieae</taxon>
        <taxon>Trifolium</taxon>
    </lineage>
</organism>
<sequence length="51" mass="5437">MLLFSKPNLSSEHDGHHGFKLWTVVTEAVAVTVIADVVVEVVATCITAVAM</sequence>
<evidence type="ECO:0000313" key="2">
    <source>
        <dbReference type="EMBL" id="PNY06438.1"/>
    </source>
</evidence>
<keyword evidence="1" id="KW-0472">Membrane</keyword>
<evidence type="ECO:0000256" key="1">
    <source>
        <dbReference type="SAM" id="Phobius"/>
    </source>
</evidence>
<feature type="transmembrane region" description="Helical" evidence="1">
    <location>
        <begin position="28"/>
        <end position="50"/>
    </location>
</feature>
<comment type="caution">
    <text evidence="2">The sequence shown here is derived from an EMBL/GenBank/DDBJ whole genome shotgun (WGS) entry which is preliminary data.</text>
</comment>
<keyword evidence="1" id="KW-1133">Transmembrane helix</keyword>
<proteinExistence type="predicted"/>
<protein>
    <submittedName>
        <fullName evidence="2">Uncharacterized protein</fullName>
    </submittedName>
</protein>
<dbReference type="Proteomes" id="UP000236291">
    <property type="component" value="Unassembled WGS sequence"/>
</dbReference>
<accession>A0A2K3NTS1</accession>
<dbReference type="EMBL" id="ASHM01001309">
    <property type="protein sequence ID" value="PNY06438.1"/>
    <property type="molecule type" value="Genomic_DNA"/>
</dbReference>
<reference evidence="2 3" key="2">
    <citation type="journal article" date="2017" name="Front. Plant Sci.">
        <title>Gene Classification and Mining of Molecular Markers Useful in Red Clover (Trifolium pratense) Breeding.</title>
        <authorList>
            <person name="Istvanek J."/>
            <person name="Dluhosova J."/>
            <person name="Dluhos P."/>
            <person name="Patkova L."/>
            <person name="Nedelnik J."/>
            <person name="Repkova J."/>
        </authorList>
    </citation>
    <scope>NUCLEOTIDE SEQUENCE [LARGE SCALE GENOMIC DNA]</scope>
    <source>
        <strain evidence="3">cv. Tatra</strain>
        <tissue evidence="2">Young leaves</tissue>
    </source>
</reference>
<gene>
    <name evidence="2" type="ORF">L195_g002904</name>
</gene>
<reference evidence="2 3" key="1">
    <citation type="journal article" date="2014" name="Am. J. Bot.">
        <title>Genome assembly and annotation for red clover (Trifolium pratense; Fabaceae).</title>
        <authorList>
            <person name="Istvanek J."/>
            <person name="Jaros M."/>
            <person name="Krenek A."/>
            <person name="Repkova J."/>
        </authorList>
    </citation>
    <scope>NUCLEOTIDE SEQUENCE [LARGE SCALE GENOMIC DNA]</scope>
    <source>
        <strain evidence="3">cv. Tatra</strain>
        <tissue evidence="2">Young leaves</tissue>
    </source>
</reference>
<dbReference type="AlphaFoldDB" id="A0A2K3NTS1"/>
<name>A0A2K3NTS1_TRIPR</name>
<evidence type="ECO:0000313" key="3">
    <source>
        <dbReference type="Proteomes" id="UP000236291"/>
    </source>
</evidence>